<comment type="caution">
    <text evidence="3">The sequence shown here is derived from an EMBL/GenBank/DDBJ whole genome shotgun (WGS) entry which is preliminary data.</text>
</comment>
<protein>
    <submittedName>
        <fullName evidence="3">Uncharacterized protein</fullName>
    </submittedName>
</protein>
<evidence type="ECO:0000313" key="3">
    <source>
        <dbReference type="EMBL" id="MBB2183697.1"/>
    </source>
</evidence>
<feature type="region of interest" description="Disordered" evidence="1">
    <location>
        <begin position="106"/>
        <end position="313"/>
    </location>
</feature>
<dbReference type="EMBL" id="JACEGA010000001">
    <property type="protein sequence ID" value="MBB2183697.1"/>
    <property type="molecule type" value="Genomic_DNA"/>
</dbReference>
<dbReference type="Proteomes" id="UP000574276">
    <property type="component" value="Unassembled WGS sequence"/>
</dbReference>
<feature type="compositionally biased region" description="Acidic residues" evidence="1">
    <location>
        <begin position="301"/>
        <end position="313"/>
    </location>
</feature>
<evidence type="ECO:0000313" key="4">
    <source>
        <dbReference type="Proteomes" id="UP000574276"/>
    </source>
</evidence>
<evidence type="ECO:0000256" key="2">
    <source>
        <dbReference type="SAM" id="Phobius"/>
    </source>
</evidence>
<reference evidence="3 4" key="1">
    <citation type="submission" date="2020-07" db="EMBL/GenBank/DDBJ databases">
        <title>Characterization and genome sequencing of isolate MD1, a novel member within the family Lachnospiraceae.</title>
        <authorList>
            <person name="Rettenmaier R."/>
            <person name="Di Bello L."/>
            <person name="Zinser C."/>
            <person name="Scheitz K."/>
            <person name="Liebl W."/>
            <person name="Zverlov V."/>
        </authorList>
    </citation>
    <scope>NUCLEOTIDE SEQUENCE [LARGE SCALE GENOMIC DNA]</scope>
    <source>
        <strain evidence="3 4">MD1</strain>
    </source>
</reference>
<feature type="compositionally biased region" description="Basic and acidic residues" evidence="1">
    <location>
        <begin position="127"/>
        <end position="165"/>
    </location>
</feature>
<sequence length="680" mass="77311">MANCKQCNKVIPDGTEYCSECQEKESGKLKESYLDSLLNSVKDTKPGAEDIYKKNTKPKRSASEDDNIAHEPEEESEDIFPVSEADLEDFEEYNIDADIEAFNNDEFNNDDFISEEELYGQSLSDFHSQDDNEVKSDVEKEATETEELTNEKPIDEKSIEEKSIEEQPVEEQLTDGQLSEEEPLHNDEQETEVSEEAQVQEEDELQQDEGIGLSTMDDLQAETAGTLEAEEIEDTNEIEGEEDSLTDALHQVLNQEELLEDENFDPGDISDFLNNVDDSDVEPLSDSMTMIGEEDAKQLEETEATEQTEEEEDLLSLLNQIEPDDPVASDVKAINNMLQGIPVEEEFPADVGEVFSDALQVVTDLDDPSLEEASLGEQVVEIENEKKDRKAKKQKLKEKMKAELAAKEDKANDQPKKGFWQRLFANIEEDDEDESSIFSLGGTSKSSEKKSKKKAKKKNENASSTDGAENLEDALDDKKVKKALKKKEKQEKKKKAKEVIEVLDEIDEDKGRINRVGAAIVFIFFGLLALIVLVGTNVATYNLHINNASKYFEYHKYTEAYNEIYGIDVDEKDEVLYNKIMTVMYVNKQLNSYHSYYEMKKYPEALDSLLKGLNRYDRYIELATMLGIDDDMDYVRNQILSELDSVFHLTEEEALQIASMEDIADYSKKVYEVALQNMNN</sequence>
<feature type="region of interest" description="Disordered" evidence="1">
    <location>
        <begin position="45"/>
        <end position="81"/>
    </location>
</feature>
<keyword evidence="2" id="KW-0472">Membrane</keyword>
<feature type="compositionally biased region" description="Basic and acidic residues" evidence="1">
    <location>
        <begin position="397"/>
        <end position="416"/>
    </location>
</feature>
<dbReference type="AlphaFoldDB" id="A0A839K2W5"/>
<organism evidence="3 4">
    <name type="scientific">Variimorphobacter saccharofermentans</name>
    <dbReference type="NCBI Taxonomy" id="2755051"/>
    <lineage>
        <taxon>Bacteria</taxon>
        <taxon>Bacillati</taxon>
        <taxon>Bacillota</taxon>
        <taxon>Clostridia</taxon>
        <taxon>Lachnospirales</taxon>
        <taxon>Lachnospiraceae</taxon>
        <taxon>Variimorphobacter</taxon>
    </lineage>
</organism>
<feature type="region of interest" description="Disordered" evidence="1">
    <location>
        <begin position="435"/>
        <end position="470"/>
    </location>
</feature>
<dbReference type="RefSeq" id="WP_228353327.1">
    <property type="nucleotide sequence ID" value="NZ_JACEGA010000001.1"/>
</dbReference>
<feature type="region of interest" description="Disordered" evidence="1">
    <location>
        <begin position="383"/>
        <end position="418"/>
    </location>
</feature>
<feature type="compositionally biased region" description="Acidic residues" evidence="1">
    <location>
        <begin position="107"/>
        <end position="118"/>
    </location>
</feature>
<evidence type="ECO:0000256" key="1">
    <source>
        <dbReference type="SAM" id="MobiDB-lite"/>
    </source>
</evidence>
<accession>A0A839K2W5</accession>
<feature type="compositionally biased region" description="Acidic residues" evidence="1">
    <location>
        <begin position="228"/>
        <end position="245"/>
    </location>
</feature>
<keyword evidence="2" id="KW-0812">Transmembrane</keyword>
<name>A0A839K2W5_9FIRM</name>
<keyword evidence="4" id="KW-1185">Reference proteome</keyword>
<feature type="compositionally biased region" description="Acidic residues" evidence="1">
    <location>
        <begin position="167"/>
        <end position="181"/>
    </location>
</feature>
<feature type="compositionally biased region" description="Acidic residues" evidence="1">
    <location>
        <begin position="189"/>
        <end position="207"/>
    </location>
</feature>
<feature type="transmembrane region" description="Helical" evidence="2">
    <location>
        <begin position="516"/>
        <end position="540"/>
    </location>
</feature>
<proteinExistence type="predicted"/>
<feature type="compositionally biased region" description="Basic and acidic residues" evidence="1">
    <location>
        <begin position="61"/>
        <end position="71"/>
    </location>
</feature>
<gene>
    <name evidence="3" type="ORF">H0486_12510</name>
</gene>
<keyword evidence="2" id="KW-1133">Transmembrane helix</keyword>